<evidence type="ECO:0000256" key="1">
    <source>
        <dbReference type="ARBA" id="ARBA00022527"/>
    </source>
</evidence>
<evidence type="ECO:0000256" key="2">
    <source>
        <dbReference type="SAM" id="MobiDB-lite"/>
    </source>
</evidence>
<organism evidence="4 5">
    <name type="scientific">Streptacidiphilus pinicola</name>
    <dbReference type="NCBI Taxonomy" id="2219663"/>
    <lineage>
        <taxon>Bacteria</taxon>
        <taxon>Bacillati</taxon>
        <taxon>Actinomycetota</taxon>
        <taxon>Actinomycetes</taxon>
        <taxon>Kitasatosporales</taxon>
        <taxon>Streptomycetaceae</taxon>
        <taxon>Streptacidiphilus</taxon>
    </lineage>
</organism>
<comment type="caution">
    <text evidence="4">The sequence shown here is derived from an EMBL/GenBank/DDBJ whole genome shotgun (WGS) entry which is preliminary data.</text>
</comment>
<dbReference type="Proteomes" id="UP000248889">
    <property type="component" value="Unassembled WGS sequence"/>
</dbReference>
<dbReference type="PANTHER" id="PTHR35526:SF3">
    <property type="entry name" value="ANTI-SIGMA-F FACTOR RSBW"/>
    <property type="match status" value="1"/>
</dbReference>
<evidence type="ECO:0000313" key="5">
    <source>
        <dbReference type="Proteomes" id="UP000248889"/>
    </source>
</evidence>
<dbReference type="InterPro" id="IPR036890">
    <property type="entry name" value="HATPase_C_sf"/>
</dbReference>
<dbReference type="OrthoDB" id="3852691at2"/>
<dbReference type="InterPro" id="IPR003594">
    <property type="entry name" value="HATPase_dom"/>
</dbReference>
<dbReference type="GO" id="GO:0004674">
    <property type="term" value="F:protein serine/threonine kinase activity"/>
    <property type="evidence" value="ECO:0007669"/>
    <property type="project" value="UniProtKB-KW"/>
</dbReference>
<reference evidence="4 5" key="1">
    <citation type="submission" date="2018-06" db="EMBL/GenBank/DDBJ databases">
        <title>Streptacidiphilus pinicola sp. nov., isolated from pine grove soil.</title>
        <authorList>
            <person name="Roh S.G."/>
            <person name="Park S."/>
            <person name="Kim M.-K."/>
            <person name="Yun B.-R."/>
            <person name="Park J."/>
            <person name="Kim M.J."/>
            <person name="Kim Y.S."/>
            <person name="Kim S.B."/>
        </authorList>
    </citation>
    <scope>NUCLEOTIDE SEQUENCE [LARGE SCALE GENOMIC DNA]</scope>
    <source>
        <strain evidence="4 5">MMS16-CNU450</strain>
    </source>
</reference>
<evidence type="ECO:0000313" key="4">
    <source>
        <dbReference type="EMBL" id="RAG86934.1"/>
    </source>
</evidence>
<keyword evidence="1" id="KW-0808">Transferase</keyword>
<keyword evidence="5" id="KW-1185">Reference proteome</keyword>
<sequence>MQSSTHRPGLGTGWTEEPPEPDPSSPALPEPSAPSMSPSPLSASDLSPSQLGAARSTWPMDRQAAATFCAEAESVTRARLFVRITGAMWRLRPETLADTELCMSELVGNAVRHTASHRLHCRLWSARGLLFVEVDDEQGSDIPHVEQPGDDDECGRGMLLIDTFATAWGSLPRPGQVGKTVWAALPLPR</sequence>
<dbReference type="EMBL" id="QKYN01000017">
    <property type="protein sequence ID" value="RAG86934.1"/>
    <property type="molecule type" value="Genomic_DNA"/>
</dbReference>
<feature type="compositionally biased region" description="Pro residues" evidence="2">
    <location>
        <begin position="21"/>
        <end position="32"/>
    </location>
</feature>
<dbReference type="PANTHER" id="PTHR35526">
    <property type="entry name" value="ANTI-SIGMA-F FACTOR RSBW-RELATED"/>
    <property type="match status" value="1"/>
</dbReference>
<gene>
    <name evidence="4" type="ORF">DN069_04165</name>
</gene>
<dbReference type="CDD" id="cd16936">
    <property type="entry name" value="HATPase_RsbW-like"/>
    <property type="match status" value="1"/>
</dbReference>
<dbReference type="AlphaFoldDB" id="A0A2X0IP07"/>
<keyword evidence="1" id="KW-0418">Kinase</keyword>
<dbReference type="Gene3D" id="3.30.565.10">
    <property type="entry name" value="Histidine kinase-like ATPase, C-terminal domain"/>
    <property type="match status" value="1"/>
</dbReference>
<feature type="compositionally biased region" description="Low complexity" evidence="2">
    <location>
        <begin position="33"/>
        <end position="49"/>
    </location>
</feature>
<evidence type="ECO:0000259" key="3">
    <source>
        <dbReference type="Pfam" id="PF13581"/>
    </source>
</evidence>
<dbReference type="Pfam" id="PF13581">
    <property type="entry name" value="HATPase_c_2"/>
    <property type="match status" value="1"/>
</dbReference>
<keyword evidence="1" id="KW-0723">Serine/threonine-protein kinase</keyword>
<name>A0A2X0IP07_9ACTN</name>
<dbReference type="SUPFAM" id="SSF55874">
    <property type="entry name" value="ATPase domain of HSP90 chaperone/DNA topoisomerase II/histidine kinase"/>
    <property type="match status" value="1"/>
</dbReference>
<accession>A0A2X0IP07</accession>
<protein>
    <recommendedName>
        <fullName evidence="3">Histidine kinase/HSP90-like ATPase domain-containing protein</fullName>
    </recommendedName>
</protein>
<dbReference type="InterPro" id="IPR050267">
    <property type="entry name" value="Anti-sigma-factor_SerPK"/>
</dbReference>
<feature type="region of interest" description="Disordered" evidence="2">
    <location>
        <begin position="1"/>
        <end position="58"/>
    </location>
</feature>
<feature type="domain" description="Histidine kinase/HSP90-like ATPase" evidence="3">
    <location>
        <begin position="70"/>
        <end position="182"/>
    </location>
</feature>
<proteinExistence type="predicted"/>